<name>A0A538SQC1_UNCEI</name>
<feature type="domain" description="Putative regulatory protein FmdB zinc ribbon" evidence="1">
    <location>
        <begin position="1"/>
        <end position="42"/>
    </location>
</feature>
<accession>A0A538SQC1</accession>
<dbReference type="InterPro" id="IPR013429">
    <property type="entry name" value="Regulatory_FmdB_Zinc_ribbon"/>
</dbReference>
<dbReference type="Pfam" id="PF09723">
    <property type="entry name" value="Zn_ribbon_8"/>
    <property type="match status" value="1"/>
</dbReference>
<dbReference type="Proteomes" id="UP000320184">
    <property type="component" value="Unassembled WGS sequence"/>
</dbReference>
<evidence type="ECO:0000313" key="2">
    <source>
        <dbReference type="EMBL" id="TMQ53560.1"/>
    </source>
</evidence>
<protein>
    <submittedName>
        <fullName evidence="2">Zinc ribbon domain-containing protein</fullName>
    </submittedName>
</protein>
<evidence type="ECO:0000259" key="1">
    <source>
        <dbReference type="SMART" id="SM00834"/>
    </source>
</evidence>
<reference evidence="2 3" key="1">
    <citation type="journal article" date="2019" name="Nat. Microbiol.">
        <title>Mediterranean grassland soil C-N compound turnover is dependent on rainfall and depth, and is mediated by genomically divergent microorganisms.</title>
        <authorList>
            <person name="Diamond S."/>
            <person name="Andeer P.F."/>
            <person name="Li Z."/>
            <person name="Crits-Christoph A."/>
            <person name="Burstein D."/>
            <person name="Anantharaman K."/>
            <person name="Lane K.R."/>
            <person name="Thomas B.C."/>
            <person name="Pan C."/>
            <person name="Northen T.R."/>
            <person name="Banfield J.F."/>
        </authorList>
    </citation>
    <scope>NUCLEOTIDE SEQUENCE [LARGE SCALE GENOMIC DNA]</scope>
    <source>
        <strain evidence="2">WS_3</strain>
    </source>
</reference>
<proteinExistence type="predicted"/>
<dbReference type="SMART" id="SM00834">
    <property type="entry name" value="CxxC_CXXC_SSSS"/>
    <property type="match status" value="1"/>
</dbReference>
<evidence type="ECO:0000313" key="3">
    <source>
        <dbReference type="Proteomes" id="UP000320184"/>
    </source>
</evidence>
<dbReference type="AlphaFoldDB" id="A0A538SQC1"/>
<gene>
    <name evidence="2" type="ORF">E6K73_01265</name>
</gene>
<organism evidence="2 3">
    <name type="scientific">Eiseniibacteriota bacterium</name>
    <dbReference type="NCBI Taxonomy" id="2212470"/>
    <lineage>
        <taxon>Bacteria</taxon>
        <taxon>Candidatus Eiseniibacteriota</taxon>
    </lineage>
</organism>
<sequence length="75" mass="8011">MPIFEYRCAACGERFEVLLSHAGEPPGRCRRCGGTDVARQLSVFAVTKPAGDSPGPCGSADCACRRSQQLESGHR</sequence>
<dbReference type="EMBL" id="VBOT01000015">
    <property type="protein sequence ID" value="TMQ53560.1"/>
    <property type="molecule type" value="Genomic_DNA"/>
</dbReference>
<dbReference type="NCBIfam" id="TIGR02605">
    <property type="entry name" value="CxxC_CxxC_SSSS"/>
    <property type="match status" value="1"/>
</dbReference>
<comment type="caution">
    <text evidence="2">The sequence shown here is derived from an EMBL/GenBank/DDBJ whole genome shotgun (WGS) entry which is preliminary data.</text>
</comment>